<reference evidence="3" key="1">
    <citation type="submission" date="2015-05" db="EMBL/GenBank/DDBJ databases">
        <authorList>
            <person name="Fogelqvist Johan"/>
        </authorList>
    </citation>
    <scope>NUCLEOTIDE SEQUENCE [LARGE SCALE GENOMIC DNA]</scope>
</reference>
<evidence type="ECO:0000256" key="1">
    <source>
        <dbReference type="SAM" id="MobiDB-lite"/>
    </source>
</evidence>
<feature type="compositionally biased region" description="Low complexity" evidence="1">
    <location>
        <begin position="50"/>
        <end position="59"/>
    </location>
</feature>
<protein>
    <submittedName>
        <fullName evidence="2">Uncharacterized protein</fullName>
    </submittedName>
</protein>
<feature type="region of interest" description="Disordered" evidence="1">
    <location>
        <begin position="50"/>
        <end position="88"/>
    </location>
</feature>
<feature type="region of interest" description="Disordered" evidence="1">
    <location>
        <begin position="1"/>
        <end position="23"/>
    </location>
</feature>
<name>A0A0G4MZH1_VERLO</name>
<organism evidence="2 3">
    <name type="scientific">Verticillium longisporum</name>
    <name type="common">Verticillium dahliae var. longisporum</name>
    <dbReference type="NCBI Taxonomy" id="100787"/>
    <lineage>
        <taxon>Eukaryota</taxon>
        <taxon>Fungi</taxon>
        <taxon>Dikarya</taxon>
        <taxon>Ascomycota</taxon>
        <taxon>Pezizomycotina</taxon>
        <taxon>Sordariomycetes</taxon>
        <taxon>Hypocreomycetidae</taxon>
        <taxon>Glomerellales</taxon>
        <taxon>Plectosphaerellaceae</taxon>
        <taxon>Verticillium</taxon>
    </lineage>
</organism>
<dbReference type="Proteomes" id="UP000045706">
    <property type="component" value="Unassembled WGS sequence"/>
</dbReference>
<sequence>MSARPADSRHTGPDRALRDGCEGRAAEEELTHIMAASIIGSTVLNIASNPVSPGSSSPPLDQTKGSDFVPPTRPSSTPFPHSEPRHANYHYLSGDEDMLDFEQDAGFTTTPYSEHFETVPEMKLSLLDLPSEVHEMILDHLFGYRVSTKSKSSVDMQSVTKSWNTALRHSRRRELSELALINHTWRILIQQRLFRHLKLKATIDSVHAAMTFFAAHDELRYYVKHIELWFPVFQPKYGPLALSSALALPTVTSDGLTNATYTLPANNCTLEEALLFVAETLPLVMILTLEGGERKKAPMVQHSSWAGPNDWALPILESVRTLVTRGQWNLMRTDEDFKSILSSLPNLTEWHGSYSKPKSKSYLSMARVLPDLPAAHLKSLHLCLESDYRREVTYPAHHVKVCRTVHFCTKLAEAVPQLEHFSYTGRICKSFFRVLAELTDPRTTRLKSIDITVKNCCRPVPVFHESGSGIQDTGFIDAFELLVVQGIRALQKLRSVDYLRIRFVDLDSLLPPLNPYFLLRGDSCLGIWSGRILSELKDARPRASYEELSETFGDIGINKDGRLVISGSGANYQRSQFRSLKVNNYHLLATSIIPGDYRREVTYPAHHVKVCRTVHFCTKLAEAVPQLEHFSYTGRICKSFFRVLAELTDPRTTRLKSIDITVKNCCRPVPVFHESGSGIQDTGFIDAFELLVVQGIRALQKLRSVDYLRIRFVDLDSLLPPLNPYFLLRGDSCLGIWSGRILSELKDARPRASYEELSETFGDIGINKDGRLVISGSGANYQRSQFRSLKVNNYHLLATSIIPG</sequence>
<evidence type="ECO:0000313" key="2">
    <source>
        <dbReference type="EMBL" id="CRK39643.1"/>
    </source>
</evidence>
<evidence type="ECO:0000313" key="3">
    <source>
        <dbReference type="Proteomes" id="UP000045706"/>
    </source>
</evidence>
<proteinExistence type="predicted"/>
<dbReference type="AlphaFoldDB" id="A0A0G4MZH1"/>
<dbReference type="EMBL" id="CVQI01031808">
    <property type="protein sequence ID" value="CRK39643.1"/>
    <property type="molecule type" value="Genomic_DNA"/>
</dbReference>
<gene>
    <name evidence="2" type="ORF">BN1723_015558</name>
</gene>
<accession>A0A0G4MZH1</accession>